<organism evidence="5 6">
    <name type="scientific">Digitaria exilis</name>
    <dbReference type="NCBI Taxonomy" id="1010633"/>
    <lineage>
        <taxon>Eukaryota</taxon>
        <taxon>Viridiplantae</taxon>
        <taxon>Streptophyta</taxon>
        <taxon>Embryophyta</taxon>
        <taxon>Tracheophyta</taxon>
        <taxon>Spermatophyta</taxon>
        <taxon>Magnoliopsida</taxon>
        <taxon>Liliopsida</taxon>
        <taxon>Poales</taxon>
        <taxon>Poaceae</taxon>
        <taxon>PACMAD clade</taxon>
        <taxon>Panicoideae</taxon>
        <taxon>Panicodae</taxon>
        <taxon>Paniceae</taxon>
        <taxon>Anthephorinae</taxon>
        <taxon>Digitaria</taxon>
    </lineage>
</organism>
<gene>
    <name evidence="5" type="ORF">HU200_057360</name>
</gene>
<dbReference type="InterPro" id="IPR038538">
    <property type="entry name" value="MTERF_sf"/>
</dbReference>
<dbReference type="SMART" id="SM00733">
    <property type="entry name" value="Mterf"/>
    <property type="match status" value="5"/>
</dbReference>
<proteinExistence type="inferred from homology"/>
<dbReference type="Proteomes" id="UP000636709">
    <property type="component" value="Unassembled WGS sequence"/>
</dbReference>
<reference evidence="5" key="1">
    <citation type="submission" date="2020-07" db="EMBL/GenBank/DDBJ databases">
        <title>Genome sequence and genetic diversity analysis of an under-domesticated orphan crop, white fonio (Digitaria exilis).</title>
        <authorList>
            <person name="Bennetzen J.L."/>
            <person name="Chen S."/>
            <person name="Ma X."/>
            <person name="Wang X."/>
            <person name="Yssel A.E.J."/>
            <person name="Chaluvadi S.R."/>
            <person name="Johnson M."/>
            <person name="Gangashetty P."/>
            <person name="Hamidou F."/>
            <person name="Sanogo M.D."/>
            <person name="Zwaenepoel A."/>
            <person name="Wallace J."/>
            <person name="Van De Peer Y."/>
            <person name="Van Deynze A."/>
        </authorList>
    </citation>
    <scope>NUCLEOTIDE SEQUENCE</scope>
    <source>
        <tissue evidence="5">Leaves</tissue>
    </source>
</reference>
<evidence type="ECO:0000313" key="6">
    <source>
        <dbReference type="Proteomes" id="UP000636709"/>
    </source>
</evidence>
<evidence type="ECO:0000256" key="1">
    <source>
        <dbReference type="ARBA" id="ARBA00007692"/>
    </source>
</evidence>
<keyword evidence="2" id="KW-0806">Transcription termination</keyword>
<comment type="caution">
    <text evidence="5">The sequence shown here is derived from an EMBL/GenBank/DDBJ whole genome shotgun (WGS) entry which is preliminary data.</text>
</comment>
<dbReference type="AlphaFoldDB" id="A0A835AF08"/>
<dbReference type="InterPro" id="IPR003690">
    <property type="entry name" value="MTERF"/>
</dbReference>
<evidence type="ECO:0000256" key="4">
    <source>
        <dbReference type="SAM" id="MobiDB-lite"/>
    </source>
</evidence>
<evidence type="ECO:0000256" key="3">
    <source>
        <dbReference type="ARBA" id="ARBA00022946"/>
    </source>
</evidence>
<sequence length="397" mass="43273">MLLLRRRLLPLFGAASPIPSPIHHGARPLLSTSASASPPPSPSTFSVGEHLAAASGLAPTRSRDTVKRGSKDSNTKSFKDLSLPRLNSASNPDAVLALLSSVGLSRADIDAVVAADPLLLRTSAEDIGPRLIQLRDCYCLSAPQIFRFLLCGSPALRRRDLGTSLEFFVSFFGSFEQLLMVMKKNNRILCVDLETIIKPNIATLRQYGISVGEIAHLCLRSVWILTFNPQRIKEFVLRAEELGVHRSSRMFKNAVGAVASIKKERVAPKLNFLKSTIGCSEKEVAILVSKMPGILGISEEKLACKIQFLLNVVGLEPRYIVDRPALLGYSLEKRLVPRHCVMKVLLAEGLLKCSRSFYSLAKLGEEAFKLKFINSHKDSVPGLADVYAAACAGVVPS</sequence>
<keyword evidence="3" id="KW-0809">Transit peptide</keyword>
<dbReference type="EMBL" id="JACEFO010002429">
    <property type="protein sequence ID" value="KAF8660775.1"/>
    <property type="molecule type" value="Genomic_DNA"/>
</dbReference>
<keyword evidence="2" id="KW-0804">Transcription</keyword>
<protein>
    <submittedName>
        <fullName evidence="5">Uncharacterized protein</fullName>
    </submittedName>
</protein>
<feature type="region of interest" description="Disordered" evidence="4">
    <location>
        <begin position="56"/>
        <end position="84"/>
    </location>
</feature>
<evidence type="ECO:0000256" key="2">
    <source>
        <dbReference type="ARBA" id="ARBA00022472"/>
    </source>
</evidence>
<dbReference type="PANTHER" id="PTHR13068:SF102">
    <property type="entry name" value="OS11G0246100 PROTEIN"/>
    <property type="match status" value="1"/>
</dbReference>
<keyword evidence="6" id="KW-1185">Reference proteome</keyword>
<keyword evidence="2" id="KW-0805">Transcription regulation</keyword>
<dbReference type="PANTHER" id="PTHR13068">
    <property type="entry name" value="CGI-12 PROTEIN-RELATED"/>
    <property type="match status" value="1"/>
</dbReference>
<dbReference type="GO" id="GO:0003676">
    <property type="term" value="F:nucleic acid binding"/>
    <property type="evidence" value="ECO:0007669"/>
    <property type="project" value="InterPro"/>
</dbReference>
<dbReference type="OrthoDB" id="2017321at2759"/>
<dbReference type="FunFam" id="1.25.70.10:FF:000001">
    <property type="entry name" value="Mitochondrial transcription termination factor-like"/>
    <property type="match status" value="1"/>
</dbReference>
<evidence type="ECO:0000313" key="5">
    <source>
        <dbReference type="EMBL" id="KAF8660775.1"/>
    </source>
</evidence>
<name>A0A835AF08_9POAL</name>
<dbReference type="Pfam" id="PF02536">
    <property type="entry name" value="mTERF"/>
    <property type="match status" value="1"/>
</dbReference>
<comment type="similarity">
    <text evidence="1">Belongs to the mTERF family.</text>
</comment>
<accession>A0A835AF08</accession>
<dbReference type="Gene3D" id="1.25.70.10">
    <property type="entry name" value="Transcription termination factor 3, mitochondrial"/>
    <property type="match status" value="2"/>
</dbReference>
<feature type="compositionally biased region" description="Basic and acidic residues" evidence="4">
    <location>
        <begin position="61"/>
        <end position="79"/>
    </location>
</feature>
<dbReference type="GO" id="GO:0006353">
    <property type="term" value="P:DNA-templated transcription termination"/>
    <property type="evidence" value="ECO:0007669"/>
    <property type="project" value="UniProtKB-KW"/>
</dbReference>